<dbReference type="Proteomes" id="UP000199236">
    <property type="component" value="Unassembled WGS sequence"/>
</dbReference>
<dbReference type="PANTHER" id="PTHR32308:SF10">
    <property type="entry name" value="CITRATE LYASE SUBUNIT BETA"/>
    <property type="match status" value="1"/>
</dbReference>
<dbReference type="AlphaFoldDB" id="A0A1I5JFK7"/>
<comment type="similarity">
    <text evidence="2">Belongs to the HpcH/HpaI aldolase family.</text>
</comment>
<dbReference type="SUPFAM" id="SSF51621">
    <property type="entry name" value="Phosphoenolpyruvate/pyruvate domain"/>
    <property type="match status" value="1"/>
</dbReference>
<evidence type="ECO:0000256" key="2">
    <source>
        <dbReference type="ARBA" id="ARBA00005568"/>
    </source>
</evidence>
<protein>
    <submittedName>
        <fullName evidence="8">Citrate lyase subunit beta / citryl-CoA lyase</fullName>
    </submittedName>
</protein>
<sequence>MSFRPRRTALYMPGSNARALEKARSLDVDVLLLDLEDAVAIDMKDVARTQVAEAVKAGGFGHREVVIRINGLETQWGSDDLAAAIEAKPDAILVPKVNCAEDVYMVGRKMNDVGADQDIKIWAMMETPQGMLRALEIAEATKEYHGRRLSCFVLGTNDLVKETRVAIVPGRAPVYGWLMNCQAAARSFDLDIIDGVFNNFNDLDGFIAECEQGAEMGMDGKTLIHPKQIADCNRIFSPDADAVAWGRKVIEAFDAPENQSKNVMTIDGKMVERLHAEMARRLVDIAEAIAARDEE</sequence>
<evidence type="ECO:0000313" key="9">
    <source>
        <dbReference type="Proteomes" id="UP000199236"/>
    </source>
</evidence>
<evidence type="ECO:0000256" key="1">
    <source>
        <dbReference type="ARBA" id="ARBA00001946"/>
    </source>
</evidence>
<accession>A0A1I5JFK7</accession>
<dbReference type="Gene3D" id="3.20.20.60">
    <property type="entry name" value="Phosphoenolpyruvate-binding domains"/>
    <property type="match status" value="1"/>
</dbReference>
<dbReference type="RefSeq" id="WP_210186798.1">
    <property type="nucleotide sequence ID" value="NZ_FOVR01000011.1"/>
</dbReference>
<feature type="binding site" evidence="6">
    <location>
        <position position="158"/>
    </location>
    <ligand>
        <name>Mg(2+)</name>
        <dbReference type="ChEBI" id="CHEBI:18420"/>
    </ligand>
</feature>
<dbReference type="GO" id="GO:0016829">
    <property type="term" value="F:lyase activity"/>
    <property type="evidence" value="ECO:0007669"/>
    <property type="project" value="UniProtKB-KW"/>
</dbReference>
<evidence type="ECO:0000313" key="8">
    <source>
        <dbReference type="EMBL" id="SFO71624.1"/>
    </source>
</evidence>
<evidence type="ECO:0000259" key="7">
    <source>
        <dbReference type="Pfam" id="PF03328"/>
    </source>
</evidence>
<dbReference type="InterPro" id="IPR040442">
    <property type="entry name" value="Pyrv_kinase-like_dom_sf"/>
</dbReference>
<evidence type="ECO:0000256" key="6">
    <source>
        <dbReference type="PIRSR" id="PIRSR015582-2"/>
    </source>
</evidence>
<dbReference type="GO" id="GO:0000287">
    <property type="term" value="F:magnesium ion binding"/>
    <property type="evidence" value="ECO:0007669"/>
    <property type="project" value="TreeGrafter"/>
</dbReference>
<comment type="cofactor">
    <cofactor evidence="1">
        <name>Mg(2+)</name>
        <dbReference type="ChEBI" id="CHEBI:18420"/>
    </cofactor>
</comment>
<keyword evidence="9" id="KW-1185">Reference proteome</keyword>
<feature type="binding site" evidence="5">
    <location>
        <position position="126"/>
    </location>
    <ligand>
        <name>substrate</name>
    </ligand>
</feature>
<keyword evidence="4 6" id="KW-0460">Magnesium</keyword>
<evidence type="ECO:0000256" key="5">
    <source>
        <dbReference type="PIRSR" id="PIRSR015582-1"/>
    </source>
</evidence>
<dbReference type="Pfam" id="PF03328">
    <property type="entry name" value="HpcH_HpaI"/>
    <property type="match status" value="1"/>
</dbReference>
<evidence type="ECO:0000256" key="4">
    <source>
        <dbReference type="ARBA" id="ARBA00022842"/>
    </source>
</evidence>
<keyword evidence="8" id="KW-0456">Lyase</keyword>
<dbReference type="PANTHER" id="PTHR32308">
    <property type="entry name" value="LYASE BETA SUBUNIT, PUTATIVE (AFU_ORTHOLOGUE AFUA_4G13030)-RELATED"/>
    <property type="match status" value="1"/>
</dbReference>
<gene>
    <name evidence="8" type="ORF">SAMN04488056_111133</name>
</gene>
<feature type="binding site" evidence="5">
    <location>
        <position position="68"/>
    </location>
    <ligand>
        <name>substrate</name>
    </ligand>
</feature>
<feature type="domain" description="HpcH/HpaI aldolase/citrate lyase" evidence="7">
    <location>
        <begin position="7"/>
        <end position="226"/>
    </location>
</feature>
<dbReference type="InterPro" id="IPR005000">
    <property type="entry name" value="Aldolase/citrate-lyase_domain"/>
</dbReference>
<dbReference type="InterPro" id="IPR015813">
    <property type="entry name" value="Pyrv/PenolPyrv_kinase-like_dom"/>
</dbReference>
<dbReference type="STRING" id="655353.SAMN04488056_111133"/>
<proteinExistence type="inferred from homology"/>
<dbReference type="GO" id="GO:0006107">
    <property type="term" value="P:oxaloacetate metabolic process"/>
    <property type="evidence" value="ECO:0007669"/>
    <property type="project" value="TreeGrafter"/>
</dbReference>
<keyword evidence="3 6" id="KW-0479">Metal-binding</keyword>
<name>A0A1I5JFK7_9HYPH</name>
<evidence type="ECO:0000256" key="3">
    <source>
        <dbReference type="ARBA" id="ARBA00022723"/>
    </source>
</evidence>
<feature type="binding site" evidence="6">
    <location>
        <position position="126"/>
    </location>
    <ligand>
        <name>Mg(2+)</name>
        <dbReference type="ChEBI" id="CHEBI:18420"/>
    </ligand>
</feature>
<organism evidence="8 9">
    <name type="scientific">Cohaesibacter marisflavi</name>
    <dbReference type="NCBI Taxonomy" id="655353"/>
    <lineage>
        <taxon>Bacteria</taxon>
        <taxon>Pseudomonadati</taxon>
        <taxon>Pseudomonadota</taxon>
        <taxon>Alphaproteobacteria</taxon>
        <taxon>Hyphomicrobiales</taxon>
        <taxon>Cohaesibacteraceae</taxon>
    </lineage>
</organism>
<reference evidence="8 9" key="1">
    <citation type="submission" date="2016-10" db="EMBL/GenBank/DDBJ databases">
        <authorList>
            <person name="de Groot N.N."/>
        </authorList>
    </citation>
    <scope>NUCLEOTIDE SEQUENCE [LARGE SCALE GENOMIC DNA]</scope>
    <source>
        <strain evidence="8 9">CGMCC 1.9157</strain>
    </source>
</reference>
<dbReference type="InterPro" id="IPR011206">
    <property type="entry name" value="Citrate_lyase_beta/mcl1/mcl2"/>
</dbReference>
<dbReference type="EMBL" id="FOVR01000011">
    <property type="protein sequence ID" value="SFO71624.1"/>
    <property type="molecule type" value="Genomic_DNA"/>
</dbReference>
<dbReference type="PIRSF" id="PIRSF015582">
    <property type="entry name" value="Cit_lyase_B"/>
    <property type="match status" value="1"/>
</dbReference>